<evidence type="ECO:0000313" key="3">
    <source>
        <dbReference type="Proteomes" id="UP000461730"/>
    </source>
</evidence>
<organism evidence="2 3">
    <name type="scientific">Chitinophaga tropicalis</name>
    <dbReference type="NCBI Taxonomy" id="2683588"/>
    <lineage>
        <taxon>Bacteria</taxon>
        <taxon>Pseudomonadati</taxon>
        <taxon>Bacteroidota</taxon>
        <taxon>Chitinophagia</taxon>
        <taxon>Chitinophagales</taxon>
        <taxon>Chitinophagaceae</taxon>
        <taxon>Chitinophaga</taxon>
    </lineage>
</organism>
<keyword evidence="1" id="KW-0472">Membrane</keyword>
<keyword evidence="1" id="KW-1133">Transmembrane helix</keyword>
<gene>
    <name evidence="2" type="ORF">GO493_09415</name>
</gene>
<dbReference type="RefSeq" id="WP_157305896.1">
    <property type="nucleotide sequence ID" value="NZ_WRXN01000003.1"/>
</dbReference>
<dbReference type="EMBL" id="WRXN01000003">
    <property type="protein sequence ID" value="MVT08475.1"/>
    <property type="molecule type" value="Genomic_DNA"/>
</dbReference>
<accession>A0A7K1U395</accession>
<feature type="transmembrane region" description="Helical" evidence="1">
    <location>
        <begin position="219"/>
        <end position="239"/>
    </location>
</feature>
<sequence>MQTNAPLSPEDQQLLKLLFKKSRLEAITPLVIGLILIIPSLFPIIIFPADFWIGKLFFALLVCGGGYAIYFWKIKSNRLKEQENNVLSGQKYLISGILQTVQLIDYKFLRYQVGSNIADAYIPLHTSLSSSPIHKRVIKQAEAWTGQYVTLHLVNLEPGMDLLLQANYNKTFNETIVPLEETDKQKQYRQLRNTWLAAFGILAVLLLLMYFLIGMENEGLVVLGVIPILLFSILLWYSIPLIREIRNSSLKSVVITTITEIVTAVVRSGKSSSEYKWYRLGNGTLLQQSNVLLHIGQTVVIESIIKPDGEKGMLMDVRKV</sequence>
<keyword evidence="1" id="KW-0812">Transmembrane</keyword>
<comment type="caution">
    <text evidence="2">The sequence shown here is derived from an EMBL/GenBank/DDBJ whole genome shotgun (WGS) entry which is preliminary data.</text>
</comment>
<feature type="transmembrane region" description="Helical" evidence="1">
    <location>
        <begin position="52"/>
        <end position="72"/>
    </location>
</feature>
<feature type="transmembrane region" description="Helical" evidence="1">
    <location>
        <begin position="194"/>
        <end position="213"/>
    </location>
</feature>
<reference evidence="2 3" key="1">
    <citation type="submission" date="2019-12" db="EMBL/GenBank/DDBJ databases">
        <title>Chitinophaga sp. strain ysch24 (GDMCC 1.1355), whole genome shotgun sequence.</title>
        <authorList>
            <person name="Zhang X."/>
        </authorList>
    </citation>
    <scope>NUCLEOTIDE SEQUENCE [LARGE SCALE GENOMIC DNA]</scope>
    <source>
        <strain evidence="3">ysch24</strain>
    </source>
</reference>
<keyword evidence="3" id="KW-1185">Reference proteome</keyword>
<name>A0A7K1U395_9BACT</name>
<dbReference type="AlphaFoldDB" id="A0A7K1U395"/>
<feature type="transmembrane region" description="Helical" evidence="1">
    <location>
        <begin position="26"/>
        <end position="46"/>
    </location>
</feature>
<protein>
    <submittedName>
        <fullName evidence="2">Uncharacterized protein</fullName>
    </submittedName>
</protein>
<evidence type="ECO:0000313" key="2">
    <source>
        <dbReference type="EMBL" id="MVT08475.1"/>
    </source>
</evidence>
<proteinExistence type="predicted"/>
<dbReference type="Proteomes" id="UP000461730">
    <property type="component" value="Unassembled WGS sequence"/>
</dbReference>
<evidence type="ECO:0000256" key="1">
    <source>
        <dbReference type="SAM" id="Phobius"/>
    </source>
</evidence>